<reference evidence="9" key="1">
    <citation type="submission" date="2025-08" db="UniProtKB">
        <authorList>
            <consortium name="Ensembl"/>
        </authorList>
    </citation>
    <scope>IDENTIFICATION</scope>
</reference>
<evidence type="ECO:0000256" key="4">
    <source>
        <dbReference type="ARBA" id="ARBA00022737"/>
    </source>
</evidence>
<dbReference type="GO" id="GO:0004842">
    <property type="term" value="F:ubiquitin-protein transferase activity"/>
    <property type="evidence" value="ECO:0007669"/>
    <property type="project" value="InterPro"/>
</dbReference>
<comment type="pathway">
    <text evidence="1">Protein modification; protein ubiquitination.</text>
</comment>
<dbReference type="InterPro" id="IPR031127">
    <property type="entry name" value="E3_UB_ligase_RBR"/>
</dbReference>
<protein>
    <recommendedName>
        <fullName evidence="8">RING-type domain-containing protein</fullName>
    </recommendedName>
</protein>
<evidence type="ECO:0000256" key="3">
    <source>
        <dbReference type="ARBA" id="ARBA00022723"/>
    </source>
</evidence>
<name>A0A8C6UPQ6_9GOBI</name>
<organism evidence="9 10">
    <name type="scientific">Neogobius melanostomus</name>
    <name type="common">round goby</name>
    <dbReference type="NCBI Taxonomy" id="47308"/>
    <lineage>
        <taxon>Eukaryota</taxon>
        <taxon>Metazoa</taxon>
        <taxon>Chordata</taxon>
        <taxon>Craniata</taxon>
        <taxon>Vertebrata</taxon>
        <taxon>Euteleostomi</taxon>
        <taxon>Actinopterygii</taxon>
        <taxon>Neopterygii</taxon>
        <taxon>Teleostei</taxon>
        <taxon>Neoteleostei</taxon>
        <taxon>Acanthomorphata</taxon>
        <taxon>Gobiaria</taxon>
        <taxon>Gobiiformes</taxon>
        <taxon>Gobioidei</taxon>
        <taxon>Gobiidae</taxon>
        <taxon>Benthophilinae</taxon>
        <taxon>Neogobiini</taxon>
        <taxon>Neogobius</taxon>
    </lineage>
</organism>
<dbReference type="GO" id="GO:0016567">
    <property type="term" value="P:protein ubiquitination"/>
    <property type="evidence" value="ECO:0007669"/>
    <property type="project" value="InterPro"/>
</dbReference>
<evidence type="ECO:0000313" key="9">
    <source>
        <dbReference type="Ensembl" id="ENSNMLP00000039575.1"/>
    </source>
</evidence>
<dbReference type="Proteomes" id="UP000694523">
    <property type="component" value="Unplaced"/>
</dbReference>
<proteinExistence type="predicted"/>
<dbReference type="Pfam" id="PF22191">
    <property type="entry name" value="IBR_1"/>
    <property type="match status" value="1"/>
</dbReference>
<reference evidence="9" key="2">
    <citation type="submission" date="2025-09" db="UniProtKB">
        <authorList>
            <consortium name="Ensembl"/>
        </authorList>
    </citation>
    <scope>IDENTIFICATION</scope>
</reference>
<dbReference type="GO" id="GO:0008270">
    <property type="term" value="F:zinc ion binding"/>
    <property type="evidence" value="ECO:0007669"/>
    <property type="project" value="UniProtKB-KW"/>
</dbReference>
<keyword evidence="2" id="KW-0808">Transferase</keyword>
<keyword evidence="10" id="KW-1185">Reference proteome</keyword>
<evidence type="ECO:0000256" key="1">
    <source>
        <dbReference type="ARBA" id="ARBA00004906"/>
    </source>
</evidence>
<keyword evidence="6" id="KW-0833">Ubl conjugation pathway</keyword>
<evidence type="ECO:0000256" key="6">
    <source>
        <dbReference type="ARBA" id="ARBA00022786"/>
    </source>
</evidence>
<dbReference type="CDD" id="cd20354">
    <property type="entry name" value="Rcat_RBR_RNF14"/>
    <property type="match status" value="1"/>
</dbReference>
<evidence type="ECO:0000313" key="10">
    <source>
        <dbReference type="Proteomes" id="UP000694523"/>
    </source>
</evidence>
<dbReference type="InterPro" id="IPR044066">
    <property type="entry name" value="TRIAD_supradom"/>
</dbReference>
<evidence type="ECO:0000259" key="8">
    <source>
        <dbReference type="PROSITE" id="PS51873"/>
    </source>
</evidence>
<dbReference type="Gene3D" id="1.20.120.1750">
    <property type="match status" value="1"/>
</dbReference>
<keyword evidence="4" id="KW-0677">Repeat</keyword>
<keyword evidence="7" id="KW-0862">Zinc</keyword>
<keyword evidence="5" id="KW-0863">Zinc-finger</keyword>
<evidence type="ECO:0000256" key="5">
    <source>
        <dbReference type="ARBA" id="ARBA00022771"/>
    </source>
</evidence>
<dbReference type="AlphaFoldDB" id="A0A8C6UPQ6"/>
<dbReference type="SUPFAM" id="SSF57850">
    <property type="entry name" value="RING/U-box"/>
    <property type="match status" value="1"/>
</dbReference>
<feature type="domain" description="RING-type" evidence="8">
    <location>
        <begin position="1"/>
        <end position="100"/>
    </location>
</feature>
<evidence type="ECO:0000256" key="7">
    <source>
        <dbReference type="ARBA" id="ARBA00022833"/>
    </source>
</evidence>
<dbReference type="PANTHER" id="PTHR11685">
    <property type="entry name" value="RBR FAMILY RING FINGER AND IBR DOMAIN-CONTAINING"/>
    <property type="match status" value="1"/>
</dbReference>
<sequence length="116" mass="13251">MLDLTWKLGLNYLARRKLLEHRYGKGIMLGFLASCLSEEWITFNSKTCPHCFSHIEKNGGCNHMTCSQCKRQFCWICMCMPCASPCSGDLDHLPPCTNMDTVNYLIWCKLLHDAGV</sequence>
<evidence type="ECO:0000256" key="2">
    <source>
        <dbReference type="ARBA" id="ARBA00022679"/>
    </source>
</evidence>
<keyword evidence="3" id="KW-0479">Metal-binding</keyword>
<dbReference type="InterPro" id="IPR047548">
    <property type="entry name" value="Rcat_RBR_RNF14"/>
</dbReference>
<dbReference type="Ensembl" id="ENSNMLT00000044039.1">
    <property type="protein sequence ID" value="ENSNMLP00000039575.1"/>
    <property type="gene ID" value="ENSNMLG00000024376.1"/>
</dbReference>
<dbReference type="PROSITE" id="PS51873">
    <property type="entry name" value="TRIAD"/>
    <property type="match status" value="1"/>
</dbReference>
<accession>A0A8C6UPQ6</accession>